<keyword evidence="4" id="KW-1185">Reference proteome</keyword>
<keyword evidence="1" id="KW-0456">Lyase</keyword>
<reference evidence="3 4" key="1">
    <citation type="journal article" date="2016" name="Appl. Environ. Microbiol.">
        <title>Function and Phylogeny of Bacterial Butyryl Coenzyme A:Acetate Transferases and Their Diversity in the Proximal Colon of Swine.</title>
        <authorList>
            <person name="Trachsel J."/>
            <person name="Bayles D.O."/>
            <person name="Looft T."/>
            <person name="Levine U.Y."/>
            <person name="Allen H.K."/>
        </authorList>
    </citation>
    <scope>NUCLEOTIDE SEQUENCE [LARGE SCALE GENOMIC DNA]</scope>
    <source>
        <strain evidence="3 4">35-6-1</strain>
    </source>
</reference>
<dbReference type="STRING" id="1465756.BIV18_07080"/>
<sequence>MSRVYKCHKISDGRVEAEVTISKDPIMFYLLEPGTGKMIEPNHDFTGRSMSGKILVFPSGKGSSVVQADGLFQLMKYNNQPAGMIVKYPETVLVTSAIIFEIPLVDKVDTKFYEDIKEGDRIIIDANKEEITIL</sequence>
<dbReference type="AlphaFoldDB" id="A0A1U7M0U5"/>
<evidence type="ECO:0000256" key="1">
    <source>
        <dbReference type="ARBA" id="ARBA00023239"/>
    </source>
</evidence>
<proteinExistence type="predicted"/>
<comment type="caution">
    <text evidence="3">The sequence shown here is derived from an EMBL/GenBank/DDBJ whole genome shotgun (WGS) entry which is preliminary data.</text>
</comment>
<dbReference type="InterPro" id="IPR012016">
    <property type="entry name" value="PMDh-S-like"/>
</dbReference>
<dbReference type="GO" id="GO:0016829">
    <property type="term" value="F:lyase activity"/>
    <property type="evidence" value="ECO:0007669"/>
    <property type="project" value="UniProtKB-KW"/>
</dbReference>
<organism evidence="3 4">
    <name type="scientific">Peptoniphilus porci</name>
    <dbReference type="NCBI Taxonomy" id="2652280"/>
    <lineage>
        <taxon>Bacteria</taxon>
        <taxon>Bacillati</taxon>
        <taxon>Bacillota</taxon>
        <taxon>Tissierellia</taxon>
        <taxon>Tissierellales</taxon>
        <taxon>Peptoniphilaceae</taxon>
        <taxon>Peptoniphilus</taxon>
    </lineage>
</organism>
<name>A0A1U7M0U5_9FIRM</name>
<dbReference type="InterPro" id="IPR002840">
    <property type="entry name" value="PMDh-S-like_dom"/>
</dbReference>
<feature type="domain" description="Phosphomevalonate dehydratase small subunit-like" evidence="2">
    <location>
        <begin position="30"/>
        <end position="105"/>
    </location>
</feature>
<evidence type="ECO:0000259" key="2">
    <source>
        <dbReference type="Pfam" id="PF01989"/>
    </source>
</evidence>
<protein>
    <recommendedName>
        <fullName evidence="2">Phosphomevalonate dehydratase small subunit-like domain-containing protein</fullName>
    </recommendedName>
</protein>
<dbReference type="Gene3D" id="3.50.30.10">
    <property type="entry name" value="Phosphohistidine domain"/>
    <property type="match status" value="1"/>
</dbReference>
<dbReference type="EMBL" id="MJIH01000001">
    <property type="protein sequence ID" value="OLR65291.1"/>
    <property type="molecule type" value="Genomic_DNA"/>
</dbReference>
<dbReference type="Proteomes" id="UP000187166">
    <property type="component" value="Unassembled WGS sequence"/>
</dbReference>
<dbReference type="PIRSF" id="PIRSF004966">
    <property type="entry name" value="UCP004966"/>
    <property type="match status" value="1"/>
</dbReference>
<accession>A0A1U7M0U5</accession>
<dbReference type="Pfam" id="PF01989">
    <property type="entry name" value="AcnX_swivel_put"/>
    <property type="match status" value="1"/>
</dbReference>
<evidence type="ECO:0000313" key="3">
    <source>
        <dbReference type="EMBL" id="OLR65291.1"/>
    </source>
</evidence>
<dbReference type="SUPFAM" id="SSF52016">
    <property type="entry name" value="LeuD/IlvD-like"/>
    <property type="match status" value="1"/>
</dbReference>
<evidence type="ECO:0000313" key="4">
    <source>
        <dbReference type="Proteomes" id="UP000187166"/>
    </source>
</evidence>
<gene>
    <name evidence="3" type="ORF">BIV18_07080</name>
</gene>